<gene>
    <name evidence="2" type="ORF">SHEWBE_1505</name>
</gene>
<feature type="transmembrane region" description="Helical" evidence="1">
    <location>
        <begin position="12"/>
        <end position="29"/>
    </location>
</feature>
<sequence length="176" mass="20566">MSSEEIREWIKFFVLIIGGCLALRTYIVSQRQKRLDNSLKLLDIFFDNLEENDLIEWKRIFMGSSEPSGAKQGHFHSSYNQQIPFDSLFSEGPDDKGANNRIVQQLDLIAYDALKGTIDTRFIYSRLGQLMNTTYRWFGDGEKSIIAVHYPHFNKLMKKCNNKFKGWPTKVYSYCE</sequence>
<dbReference type="OrthoDB" id="582140at2"/>
<dbReference type="EMBL" id="LS483452">
    <property type="protein sequence ID" value="SQH75471.1"/>
    <property type="molecule type" value="Genomic_DNA"/>
</dbReference>
<reference evidence="3" key="1">
    <citation type="submission" date="2018-06" db="EMBL/GenBank/DDBJ databases">
        <authorList>
            <person name="Cea G.-C."/>
            <person name="William W."/>
        </authorList>
    </citation>
    <scope>NUCLEOTIDE SEQUENCE [LARGE SCALE GENOMIC DNA]</scope>
    <source>
        <strain evidence="3">DB21MT-2</strain>
    </source>
</reference>
<keyword evidence="1" id="KW-0812">Transmembrane</keyword>
<evidence type="ECO:0000256" key="1">
    <source>
        <dbReference type="SAM" id="Phobius"/>
    </source>
</evidence>
<protein>
    <submittedName>
        <fullName evidence="2">Uncharacterized protein</fullName>
    </submittedName>
</protein>
<evidence type="ECO:0000313" key="2">
    <source>
        <dbReference type="EMBL" id="SQH75471.1"/>
    </source>
</evidence>
<dbReference type="AlphaFoldDB" id="A0A330LZZ1"/>
<dbReference type="KEGG" id="sbk:SHEWBE_1505"/>
<evidence type="ECO:0000313" key="3">
    <source>
        <dbReference type="Proteomes" id="UP000250123"/>
    </source>
</evidence>
<name>A0A330LZZ1_9GAMM</name>
<keyword evidence="1" id="KW-0472">Membrane</keyword>
<keyword evidence="1" id="KW-1133">Transmembrane helix</keyword>
<dbReference type="RefSeq" id="WP_112351981.1">
    <property type="nucleotide sequence ID" value="NZ_LS483452.1"/>
</dbReference>
<accession>A0A330LZZ1</accession>
<dbReference type="Proteomes" id="UP000250123">
    <property type="component" value="Chromosome SHEWBE"/>
</dbReference>
<proteinExistence type="predicted"/>
<organism evidence="2 3">
    <name type="scientific">Shewanella benthica</name>
    <dbReference type="NCBI Taxonomy" id="43661"/>
    <lineage>
        <taxon>Bacteria</taxon>
        <taxon>Pseudomonadati</taxon>
        <taxon>Pseudomonadota</taxon>
        <taxon>Gammaproteobacteria</taxon>
        <taxon>Alteromonadales</taxon>
        <taxon>Shewanellaceae</taxon>
        <taxon>Shewanella</taxon>
    </lineage>
</organism>